<dbReference type="PANTHER" id="PTHR22538:SF0">
    <property type="entry name" value="CILIA- AND FLAGELLA-ASSOCIATED PROTEIN 74"/>
    <property type="match status" value="1"/>
</dbReference>
<dbReference type="RefSeq" id="XP_013336358.1">
    <property type="nucleotide sequence ID" value="XM_013480904.1"/>
</dbReference>
<dbReference type="Gene3D" id="2.60.40.10">
    <property type="entry name" value="Immunoglobulins"/>
    <property type="match status" value="1"/>
</dbReference>
<protein>
    <submittedName>
        <fullName evidence="2">Uncharacterized protein</fullName>
    </submittedName>
</protein>
<feature type="region of interest" description="Disordered" evidence="1">
    <location>
        <begin position="1071"/>
        <end position="1149"/>
    </location>
</feature>
<reference evidence="2" key="1">
    <citation type="submission" date="2013-10" db="EMBL/GenBank/DDBJ databases">
        <title>Genomic analysis of the causative agents of coccidiosis in chickens.</title>
        <authorList>
            <person name="Reid A.J."/>
            <person name="Blake D."/>
            <person name="Billington K."/>
            <person name="Browne H."/>
            <person name="Dunn M."/>
            <person name="Hung S."/>
            <person name="Kawahara F."/>
            <person name="Miranda-Saavedra D."/>
            <person name="Mourier T."/>
            <person name="Nagra H."/>
            <person name="Otto T.D."/>
            <person name="Rawlings N."/>
            <person name="Sanchez A."/>
            <person name="Sanders M."/>
            <person name="Subramaniam C."/>
            <person name="Tay Y."/>
            <person name="Dear P."/>
            <person name="Doerig C."/>
            <person name="Gruber A."/>
            <person name="Parkinson J."/>
            <person name="Shirley M."/>
            <person name="Wan K.L."/>
            <person name="Berriman M."/>
            <person name="Tomley F."/>
            <person name="Pain A."/>
        </authorList>
    </citation>
    <scope>NUCLEOTIDE SEQUENCE [LARGE SCALE GENOMIC DNA]</scope>
    <source>
        <strain evidence="2">Weybridge</strain>
    </source>
</reference>
<dbReference type="Pfam" id="PF24771">
    <property type="entry name" value="Ig_CFAP74_1st"/>
    <property type="match status" value="1"/>
</dbReference>
<dbReference type="InterPro" id="IPR013783">
    <property type="entry name" value="Ig-like_fold"/>
</dbReference>
<reference evidence="2" key="2">
    <citation type="submission" date="2013-10" db="EMBL/GenBank/DDBJ databases">
        <authorList>
            <person name="Aslett M."/>
        </authorList>
    </citation>
    <scope>NUCLEOTIDE SEQUENCE [LARGE SCALE GENOMIC DNA]</scope>
    <source>
        <strain evidence="2">Weybridge</strain>
    </source>
</reference>
<accession>U6M9J1</accession>
<organism evidence="2 3">
    <name type="scientific">Eimeria maxima</name>
    <name type="common">Coccidian parasite</name>
    <dbReference type="NCBI Taxonomy" id="5804"/>
    <lineage>
        <taxon>Eukaryota</taxon>
        <taxon>Sar</taxon>
        <taxon>Alveolata</taxon>
        <taxon>Apicomplexa</taxon>
        <taxon>Conoidasida</taxon>
        <taxon>Coccidia</taxon>
        <taxon>Eucoccidiorida</taxon>
        <taxon>Eimeriorina</taxon>
        <taxon>Eimeriidae</taxon>
        <taxon>Eimeria</taxon>
    </lineage>
</organism>
<proteinExistence type="predicted"/>
<feature type="region of interest" description="Disordered" evidence="1">
    <location>
        <begin position="1472"/>
        <end position="1514"/>
    </location>
</feature>
<feature type="compositionally biased region" description="Polar residues" evidence="1">
    <location>
        <begin position="1487"/>
        <end position="1496"/>
    </location>
</feature>
<feature type="compositionally biased region" description="Basic and acidic residues" evidence="1">
    <location>
        <begin position="1123"/>
        <end position="1135"/>
    </location>
</feature>
<evidence type="ECO:0000313" key="3">
    <source>
        <dbReference type="Proteomes" id="UP000030763"/>
    </source>
</evidence>
<dbReference type="VEuPathDB" id="ToxoDB:EMWEY_00004650"/>
<gene>
    <name evidence="2" type="ORF">EMWEY_00004650</name>
</gene>
<name>U6M9J1_EIMMA</name>
<dbReference type="GeneID" id="25334451"/>
<feature type="compositionally biased region" description="Polar residues" evidence="1">
    <location>
        <begin position="381"/>
        <end position="394"/>
    </location>
</feature>
<feature type="compositionally biased region" description="Basic and acidic residues" evidence="1">
    <location>
        <begin position="1102"/>
        <end position="1112"/>
    </location>
</feature>
<dbReference type="OrthoDB" id="545169at2759"/>
<feature type="compositionally biased region" description="Polar residues" evidence="1">
    <location>
        <begin position="1073"/>
        <end position="1095"/>
    </location>
</feature>
<feature type="compositionally biased region" description="Basic and acidic residues" evidence="1">
    <location>
        <begin position="1538"/>
        <end position="1550"/>
    </location>
</feature>
<dbReference type="PANTHER" id="PTHR22538">
    <property type="entry name" value="CILIA- AND FLAGELLA-ASSOCIATED PROTEIN 74"/>
    <property type="match status" value="1"/>
</dbReference>
<dbReference type="EMBL" id="HG720743">
    <property type="protein sequence ID" value="CDJ59713.1"/>
    <property type="molecule type" value="Genomic_DNA"/>
</dbReference>
<keyword evidence="3" id="KW-1185">Reference proteome</keyword>
<dbReference type="Proteomes" id="UP000030763">
    <property type="component" value="Unassembled WGS sequence"/>
</dbReference>
<sequence length="1620" mass="175848">MRDSVLLAPRREMTLFNSRSAVGLCAAVAFTTAAKYLCVCNYTKYGASGVEVVSWNAGALPAHISRTKSDVRDLRAALSCDTRADEAHQQQNASTKPLRGVAPSTARPEDQTAASKYPPLKRRSLSVFEQKKIEKALHAQQQAILEGTPQRIAGRVYYGPSFRCSPSEVRFKGFEAGGVYSQDVEVTNVSLGFSTFRVLPLPEQVEGIISVAFEAAGRMSAGRSTRLTVTFTPKKEDDLKTEILLLSPTGPQFLPVICSRKRSLLSFRPQKISPQALLKSLHTLGVPARGDRTGGFETNVKRKAEGDNHEPIEGANFHSGRRAQVSDEREAKDGVVYLSAGDIQLGEVAAVRFRLSNTGSLGTAYRLFPVSPEGLPEPSEVDTSPNQGGEQVNDTAGPLQDLPEDPAPECRNVDDPVMFSSTELSLEENPGKETSASPPEEDLRSLSASGWLEALQGESVVLAQRLRISDKQNTLAWARIVSSGLGGLLESRTEQHLQEASCTASPLQLSLRSTLVKNAAGELDALQTQEITIVHAPTRTGRFIGFFALQFSDPDHEDVTVIVDGQCVLPPICMDAPMHDLGICVPDRGYRQHFQVTSSSTLTRTLQVVSPEVEEGVLWVEPRCSFVQPKGVASLTAHLCLSFSFFDRHPEYVQPLPPAIAKTNLKSVAFKIPIQIRASDQILCAETAITGVNEIDRNANRVGPFCACSWRAQRIKASTSSGGANGSFGCAPHKTWKMRIVLGCERGSNKWYLAFCDEDFFRAGVLTELHLRLSRTTLSFGTSENTIRRTQLIKVHNPSLLIASFGFRSSDRALRVLEPPHFSDLSGEFPLDDCQDTQTPPPFLALRQLQETDSKTWDELHHYLPHLDCGGTGMLLPGETRTFAVVLDPTELRCDAHALQLATGKAVEREGELRMRVLLASQAAYEIKIPWSVTLIESPIAILPAPTLKLPATPVGQSLSATLELKLLASQLALGRVEVEGSPKHSGFTEISLKENTQFTAILVEVQQPPSSLSGLSITPTRVLLYSKKRCASLFICFNPTNEYMQIQQRIPPAVETEDAAADLERLPPLSTVPETVQSGPQPSVLPNSDKTQPAPSGGSHKVREGPKKSVKADGNTPLESRAGAERRPHKDAKPKLTKPSLKPGASIGDEGEIVALGLPEDPSEPGGNGHLLATASAAEGYNHAATTMPERTDDMALRAALLKITKAGGARWTSLEEDGGGDFFAFADPRAFHHGRWLIPLKMWRLTPRQVDALLIGKEIDSSPHLPLGRASQSFIEVSTCATPPLVVASSKNLDFGSVMVGQRNFAADLTLQSARTRITISLNGSGIQQTVDVVPFQAAYDMGAVLCPPQGKGWLRGDFELTLATEGHATRILRFFGLATANPIYVAVPLVHGGSVCPPREAEACSSHEGVIDHDRSNKCCCDGSVESKNFEDALRVGNTCLACCMELLPRLSAERNLVCPDELDSPWNHAVAEEGNPTPKLKAQNPSHQQAQLAGNDAGPEKKRFELQQHQQSQQFLHVQFGVPSSGRLFKESDELASHTHGDKAIRDGSSQRQSTGSPPPSVREERQKGDTMGLQQESDLVIDNEVTRTIFVAGAWSPGRQGLPPYASVKEDSTYC</sequence>
<feature type="region of interest" description="Disordered" evidence="1">
    <location>
        <begin position="83"/>
        <end position="116"/>
    </location>
</feature>
<evidence type="ECO:0000256" key="1">
    <source>
        <dbReference type="SAM" id="MobiDB-lite"/>
    </source>
</evidence>
<feature type="region of interest" description="Disordered" evidence="1">
    <location>
        <begin position="371"/>
        <end position="444"/>
    </location>
</feature>
<dbReference type="OMA" id="NTCLACC"/>
<feature type="region of interest" description="Disordered" evidence="1">
    <location>
        <begin position="1538"/>
        <end position="1583"/>
    </location>
</feature>
<evidence type="ECO:0000313" key="2">
    <source>
        <dbReference type="EMBL" id="CDJ59713.1"/>
    </source>
</evidence>